<dbReference type="Proteomes" id="UP000277671">
    <property type="component" value="Unassembled WGS sequence"/>
</dbReference>
<evidence type="ECO:0000256" key="1">
    <source>
        <dbReference type="SAM" id="MobiDB-lite"/>
    </source>
</evidence>
<comment type="caution">
    <text evidence="2">The sequence shown here is derived from an EMBL/GenBank/DDBJ whole genome shotgun (WGS) entry which is preliminary data.</text>
</comment>
<proteinExistence type="predicted"/>
<keyword evidence="3" id="KW-1185">Reference proteome</keyword>
<organism evidence="2 3">
    <name type="scientific">Micromonospora pisi</name>
    <dbReference type="NCBI Taxonomy" id="589240"/>
    <lineage>
        <taxon>Bacteria</taxon>
        <taxon>Bacillati</taxon>
        <taxon>Actinomycetota</taxon>
        <taxon>Actinomycetes</taxon>
        <taxon>Micromonosporales</taxon>
        <taxon>Micromonosporaceae</taxon>
        <taxon>Micromonospora</taxon>
    </lineage>
</organism>
<feature type="compositionally biased region" description="Pro residues" evidence="1">
    <location>
        <begin position="23"/>
        <end position="36"/>
    </location>
</feature>
<feature type="compositionally biased region" description="Acidic residues" evidence="1">
    <location>
        <begin position="54"/>
        <end position="75"/>
    </location>
</feature>
<feature type="region of interest" description="Disordered" evidence="1">
    <location>
        <begin position="1"/>
        <end position="82"/>
    </location>
</feature>
<evidence type="ECO:0000313" key="2">
    <source>
        <dbReference type="EMBL" id="RKR90470.1"/>
    </source>
</evidence>
<protein>
    <submittedName>
        <fullName evidence="2">Uncharacterized protein</fullName>
    </submittedName>
</protein>
<dbReference type="OrthoDB" id="3400693at2"/>
<name>A0A495JN37_9ACTN</name>
<reference evidence="2 3" key="1">
    <citation type="submission" date="2018-10" db="EMBL/GenBank/DDBJ databases">
        <title>Sequencing the genomes of 1000 actinobacteria strains.</title>
        <authorList>
            <person name="Klenk H.-P."/>
        </authorList>
    </citation>
    <scope>NUCLEOTIDE SEQUENCE [LARGE SCALE GENOMIC DNA]</scope>
    <source>
        <strain evidence="2 3">DSM 45175</strain>
    </source>
</reference>
<evidence type="ECO:0000313" key="3">
    <source>
        <dbReference type="Proteomes" id="UP000277671"/>
    </source>
</evidence>
<dbReference type="RefSeq" id="WP_121158736.1">
    <property type="nucleotide sequence ID" value="NZ_RBKT01000001.1"/>
</dbReference>
<accession>A0A495JN37</accession>
<gene>
    <name evidence="2" type="ORF">BDK92_4843</name>
</gene>
<dbReference type="EMBL" id="RBKT01000001">
    <property type="protein sequence ID" value="RKR90470.1"/>
    <property type="molecule type" value="Genomic_DNA"/>
</dbReference>
<sequence length="781" mass="84283">MTWTVDEVPDASTGEPVDGLSTPPAPPADGAPPPAPTATRTVPSVPGPRSPDTGPDEDDPDETELLEGESAEAEGTDPPPATFSVEYSSGQVAGVVYGGLHQHFDRVRDYHELTEQHVRNLLGTFVEPGYRQTDGERLVSAEATGLLLRHGGAVLVGAAGTGRRTAALRLLDGTGRTLREIRSFDPARDEQLSITALPMHPEVAYLLELPERAEQVHPGFARDLAAYVEALADLGSYVVVTVTEEVWGQLTPASEGLVLRVGVPPASMVLDAQLRRLLPDLDLAWLAGTPTVAGLLVTATPAEAVRLARLANDILGTFARSYRQDLHGPDQPAAKDLVEALVSAFRNWEAELHTWFGQHPAPRPRLFLVAAAVLAGSAPGRVLRAAELLGNRLGDNPPPGLGEAGVRTLLDEVGAELDPAGRVRFRRPRYGDAVLDFVITDRTEEFERELWRWVARLPIDGTRVDRTVAVGIAELVLRTALRRRSPEILALVTAAWARRPELRVPLVEILELGALSPEIGAAIRRRLYRWAVAQRNHPSVLATVARVCGGGFADFYVEQALVRLGQLARWGQSEVDEAVLAALSSIWRRPVLRTAVLLRLARWLAGPPGPRVALAGRALELLGQPPAVGVPDQLVDPVPDSPTGRVPDDRVDRVLATVGHEPPEVVEAVGTAIGRATVVGTDIPVGIVVLLRRWCDAAAGDAPRTGLVTRLLAHGVATGPAAGRRVARIRGLLHDWQPPAMDHERPERAALREHLVRELHRVDVSLTRHPQPQRWSTNGTV</sequence>
<dbReference type="AlphaFoldDB" id="A0A495JN37"/>